<dbReference type="EMBL" id="BTCM01000002">
    <property type="protein sequence ID" value="GMK55507.1"/>
    <property type="molecule type" value="Genomic_DNA"/>
</dbReference>
<keyword evidence="6" id="KW-0464">Manganese</keyword>
<dbReference type="GO" id="GO:0046872">
    <property type="term" value="F:metal ion binding"/>
    <property type="evidence" value="ECO:0007669"/>
    <property type="project" value="UniProtKB-KW"/>
</dbReference>
<evidence type="ECO:0000256" key="4">
    <source>
        <dbReference type="ARBA" id="ARBA00022801"/>
    </source>
</evidence>
<evidence type="ECO:0000256" key="3">
    <source>
        <dbReference type="ARBA" id="ARBA00022723"/>
    </source>
</evidence>
<gene>
    <name evidence="8" type="ORF">CspeluHIS016_0205630</name>
</gene>
<dbReference type="InterPro" id="IPR039121">
    <property type="entry name" value="NUDT19"/>
</dbReference>
<comment type="cofactor">
    <cofactor evidence="2">
        <name>Mg(2+)</name>
        <dbReference type="ChEBI" id="CHEBI:18420"/>
    </cofactor>
</comment>
<evidence type="ECO:0000313" key="8">
    <source>
        <dbReference type="EMBL" id="GMK55507.1"/>
    </source>
</evidence>
<dbReference type="InterPro" id="IPR015797">
    <property type="entry name" value="NUDIX_hydrolase-like_dom_sf"/>
</dbReference>
<dbReference type="InterPro" id="IPR000086">
    <property type="entry name" value="NUDIX_hydrolase_dom"/>
</dbReference>
<dbReference type="GO" id="GO:0016818">
    <property type="term" value="F:hydrolase activity, acting on acid anhydrides, in phosphorus-containing anhydrides"/>
    <property type="evidence" value="ECO:0007669"/>
    <property type="project" value="InterPro"/>
</dbReference>
<feature type="domain" description="Nudix hydrolase" evidence="7">
    <location>
        <begin position="9"/>
        <end position="205"/>
    </location>
</feature>
<keyword evidence="5" id="KW-0460">Magnesium</keyword>
<dbReference type="Proteomes" id="UP001222932">
    <property type="component" value="Unassembled WGS sequence"/>
</dbReference>
<protein>
    <recommendedName>
        <fullName evidence="7">Nudix hydrolase domain-containing protein</fullName>
    </recommendedName>
</protein>
<dbReference type="GO" id="GO:0005739">
    <property type="term" value="C:mitochondrion"/>
    <property type="evidence" value="ECO:0007669"/>
    <property type="project" value="TreeGrafter"/>
</dbReference>
<keyword evidence="9" id="KW-1185">Reference proteome</keyword>
<evidence type="ECO:0000256" key="1">
    <source>
        <dbReference type="ARBA" id="ARBA00001936"/>
    </source>
</evidence>
<proteinExistence type="predicted"/>
<dbReference type="PANTHER" id="PTHR12318:SF0">
    <property type="entry name" value="ACYL-COENZYME A DIPHOSPHATASE NUDT19"/>
    <property type="match status" value="1"/>
</dbReference>
<evidence type="ECO:0000256" key="2">
    <source>
        <dbReference type="ARBA" id="ARBA00001946"/>
    </source>
</evidence>
<dbReference type="AlphaFoldDB" id="A0AAD3YB41"/>
<keyword evidence="3" id="KW-0479">Metal-binding</keyword>
<comment type="caution">
    <text evidence="8">The sequence shown here is derived from an EMBL/GenBank/DDBJ whole genome shotgun (WGS) entry which is preliminary data.</text>
</comment>
<evidence type="ECO:0000256" key="5">
    <source>
        <dbReference type="ARBA" id="ARBA00022842"/>
    </source>
</evidence>
<evidence type="ECO:0000256" key="6">
    <source>
        <dbReference type="ARBA" id="ARBA00023211"/>
    </source>
</evidence>
<accession>A0AAD3YB41</accession>
<reference evidence="8" key="2">
    <citation type="submission" date="2023-06" db="EMBL/GenBank/DDBJ databases">
        <authorList>
            <person name="Kobayashi Y."/>
            <person name="Kayamori A."/>
            <person name="Aoki K."/>
            <person name="Shiwa Y."/>
            <person name="Fujita N."/>
            <person name="Sugita T."/>
            <person name="Iwasaki W."/>
            <person name="Tanaka N."/>
            <person name="Takashima M."/>
        </authorList>
    </citation>
    <scope>NUCLEOTIDE SEQUENCE</scope>
    <source>
        <strain evidence="8">HIS016</strain>
    </source>
</reference>
<dbReference type="PROSITE" id="PS51462">
    <property type="entry name" value="NUDIX"/>
    <property type="match status" value="1"/>
</dbReference>
<organism evidence="8 9">
    <name type="scientific">Cutaneotrichosporon spelunceum</name>
    <dbReference type="NCBI Taxonomy" id="1672016"/>
    <lineage>
        <taxon>Eukaryota</taxon>
        <taxon>Fungi</taxon>
        <taxon>Dikarya</taxon>
        <taxon>Basidiomycota</taxon>
        <taxon>Agaricomycotina</taxon>
        <taxon>Tremellomycetes</taxon>
        <taxon>Trichosporonales</taxon>
        <taxon>Trichosporonaceae</taxon>
        <taxon>Cutaneotrichosporon</taxon>
    </lineage>
</organism>
<evidence type="ECO:0000313" key="9">
    <source>
        <dbReference type="Proteomes" id="UP001222932"/>
    </source>
</evidence>
<dbReference type="Gene3D" id="3.90.79.10">
    <property type="entry name" value="Nucleoside Triphosphate Pyrophosphohydrolase"/>
    <property type="match status" value="1"/>
</dbReference>
<name>A0AAD3YB41_9TREE</name>
<keyword evidence="4" id="KW-0378">Hydrolase</keyword>
<dbReference type="CDD" id="cd18870">
    <property type="entry name" value="NUDIX_AcylCoAdiphos_Nudt19"/>
    <property type="match status" value="1"/>
</dbReference>
<evidence type="ECO:0000259" key="7">
    <source>
        <dbReference type="PROSITE" id="PS51462"/>
    </source>
</evidence>
<comment type="cofactor">
    <cofactor evidence="1">
        <name>Mn(2+)</name>
        <dbReference type="ChEBI" id="CHEBI:29035"/>
    </cofactor>
</comment>
<reference evidence="8" key="1">
    <citation type="journal article" date="2023" name="BMC Genomics">
        <title>Chromosome-level genome assemblies of Cutaneotrichosporon spp. (Trichosporonales, Basidiomycota) reveal imbalanced evolution between nucleotide sequences and chromosome synteny.</title>
        <authorList>
            <person name="Kobayashi Y."/>
            <person name="Kayamori A."/>
            <person name="Aoki K."/>
            <person name="Shiwa Y."/>
            <person name="Matsutani M."/>
            <person name="Fujita N."/>
            <person name="Sugita T."/>
            <person name="Iwasaki W."/>
            <person name="Tanaka N."/>
            <person name="Takashima M."/>
        </authorList>
    </citation>
    <scope>NUCLEOTIDE SEQUENCE</scope>
    <source>
        <strain evidence="8">HIS016</strain>
    </source>
</reference>
<dbReference type="PANTHER" id="PTHR12318">
    <property type="entry name" value="TESTOSTERONE-REGULATED PROTEIN RP2"/>
    <property type="match status" value="1"/>
</dbReference>
<sequence>MHTRRKDTEPIPAGSVVLISPTNEVLMLHRVRTASAFPSAHVFPGGKVTPVLDGPVHAPPDPRRHLDSKTYRLCALRETFEESGVLLARDSRTGRLLDLPTSTRKEMRAAVHSERVKFTDWLAELGAEPELDALIPFTRWITPPGFPRRFSVQMYIYLLPLDYDGPLDPEDDGGLEHTEAEMAPPGVWLARALAGDVTLYEPQAFILALLAQFLTGPGDYAAQRAALSSWLWRFPTGKTEHFTARIPWADKVFCPVSVGTTASGKEVLTMEPAGPELEGQGRGGDYDRVVLVNNWVTSSRNIEVRMRDELETQ</sequence>
<dbReference type="SUPFAM" id="SSF55811">
    <property type="entry name" value="Nudix"/>
    <property type="match status" value="1"/>
</dbReference>